<dbReference type="Pfam" id="PF00072">
    <property type="entry name" value="Response_reg"/>
    <property type="match status" value="1"/>
</dbReference>
<dbReference type="CDD" id="cd00383">
    <property type="entry name" value="trans_reg_C"/>
    <property type="match status" value="1"/>
</dbReference>
<evidence type="ECO:0000256" key="6">
    <source>
        <dbReference type="PROSITE-ProRule" id="PRU00169"/>
    </source>
</evidence>
<dbReference type="InterPro" id="IPR011006">
    <property type="entry name" value="CheY-like_superfamily"/>
</dbReference>
<keyword evidence="2" id="KW-0805">Transcription regulation</keyword>
<evidence type="ECO:0000256" key="2">
    <source>
        <dbReference type="ARBA" id="ARBA00023015"/>
    </source>
</evidence>
<dbReference type="PANTHER" id="PTHR48111:SF50">
    <property type="entry name" value="KDP OPERON TRANSCRIPTIONAL REGULATORY PROTEIN KDPE"/>
    <property type="match status" value="1"/>
</dbReference>
<feature type="domain" description="Response regulatory" evidence="8">
    <location>
        <begin position="6"/>
        <end position="119"/>
    </location>
</feature>
<keyword evidence="4" id="KW-0804">Transcription</keyword>
<comment type="function">
    <text evidence="5">May play the central regulatory role in sporulation. It may be an element of the effector pathway responsible for the activation of sporulation genes in response to nutritional stress. Spo0A may act in concert with spo0H (a sigma factor) to control the expression of some genes that are critical to the sporulation process.</text>
</comment>
<dbReference type="Proteomes" id="UP001082703">
    <property type="component" value="Unassembled WGS sequence"/>
</dbReference>
<evidence type="ECO:0000256" key="1">
    <source>
        <dbReference type="ARBA" id="ARBA00018672"/>
    </source>
</evidence>
<evidence type="ECO:0000259" key="8">
    <source>
        <dbReference type="PROSITE" id="PS50110"/>
    </source>
</evidence>
<evidence type="ECO:0000259" key="9">
    <source>
        <dbReference type="PROSITE" id="PS51755"/>
    </source>
</evidence>
<evidence type="ECO:0000313" key="11">
    <source>
        <dbReference type="Proteomes" id="UP001082703"/>
    </source>
</evidence>
<evidence type="ECO:0000256" key="3">
    <source>
        <dbReference type="ARBA" id="ARBA00023125"/>
    </source>
</evidence>
<keyword evidence="11" id="KW-1185">Reference proteome</keyword>
<evidence type="ECO:0000256" key="5">
    <source>
        <dbReference type="ARBA" id="ARBA00024867"/>
    </source>
</evidence>
<dbReference type="Gene3D" id="1.10.10.10">
    <property type="entry name" value="Winged helix-like DNA-binding domain superfamily/Winged helix DNA-binding domain"/>
    <property type="match status" value="1"/>
</dbReference>
<accession>A0ABT4BVM9</accession>
<dbReference type="SUPFAM" id="SSF46894">
    <property type="entry name" value="C-terminal effector domain of the bipartite response regulators"/>
    <property type="match status" value="1"/>
</dbReference>
<dbReference type="Pfam" id="PF00486">
    <property type="entry name" value="Trans_reg_C"/>
    <property type="match status" value="1"/>
</dbReference>
<sequence length="236" mass="25803">MTNKASVLIVEDEASVSSSIAAALAAENYRPLKAETGAFALSMVSSHCPDVILLNLGLPDMDGMEVLKTVRKWSGIPIIIVSARGNEKAKVQALDSGADDYITKPFGTAELLARIRTAIRHGMKMETGEDLPGGVYRRGGLFIDFEKHLVTVDGKDVHLTPIEFKIVSLIASHAGNVLTYAHIIHHVWGNFAQSDHQILRVNMANIRRKIEQDPTHPKYIQTVAGVGYRMSMSGKM</sequence>
<comment type="caution">
    <text evidence="6">Lacks conserved residue(s) required for the propagation of feature annotation.</text>
</comment>
<keyword evidence="3 7" id="KW-0238">DNA-binding</keyword>
<organism evidence="10 11">
    <name type="scientific">Caproiciproducens galactitolivorans</name>
    <dbReference type="NCBI Taxonomy" id="642589"/>
    <lineage>
        <taxon>Bacteria</taxon>
        <taxon>Bacillati</taxon>
        <taxon>Bacillota</taxon>
        <taxon>Clostridia</taxon>
        <taxon>Eubacteriales</taxon>
        <taxon>Acutalibacteraceae</taxon>
        <taxon>Caproiciproducens</taxon>
    </lineage>
</organism>
<reference evidence="10 11" key="1">
    <citation type="submission" date="2022-11" db="EMBL/GenBank/DDBJ databases">
        <authorList>
            <person name="Caiyu Z."/>
        </authorList>
    </citation>
    <scope>NUCLEOTIDE SEQUENCE [LARGE SCALE GENOMIC DNA]</scope>
    <source>
        <strain evidence="10 11">YR-4</strain>
    </source>
</reference>
<dbReference type="PROSITE" id="PS51755">
    <property type="entry name" value="OMPR_PHOB"/>
    <property type="match status" value="1"/>
</dbReference>
<proteinExistence type="predicted"/>
<dbReference type="InterPro" id="IPR016032">
    <property type="entry name" value="Sig_transdc_resp-reg_C-effctor"/>
</dbReference>
<dbReference type="InterPro" id="IPR036388">
    <property type="entry name" value="WH-like_DNA-bd_sf"/>
</dbReference>
<dbReference type="PROSITE" id="PS50110">
    <property type="entry name" value="RESPONSE_REGULATORY"/>
    <property type="match status" value="1"/>
</dbReference>
<evidence type="ECO:0000256" key="4">
    <source>
        <dbReference type="ARBA" id="ARBA00023163"/>
    </source>
</evidence>
<dbReference type="SUPFAM" id="SSF52172">
    <property type="entry name" value="CheY-like"/>
    <property type="match status" value="1"/>
</dbReference>
<evidence type="ECO:0000256" key="7">
    <source>
        <dbReference type="PROSITE-ProRule" id="PRU01091"/>
    </source>
</evidence>
<name>A0ABT4BVM9_9FIRM</name>
<dbReference type="Gene3D" id="3.40.50.2300">
    <property type="match status" value="1"/>
</dbReference>
<protein>
    <recommendedName>
        <fullName evidence="1">Stage 0 sporulation protein A homolog</fullName>
    </recommendedName>
</protein>
<dbReference type="EMBL" id="JAPOHA010000013">
    <property type="protein sequence ID" value="MCY1714952.1"/>
    <property type="molecule type" value="Genomic_DNA"/>
</dbReference>
<feature type="domain" description="OmpR/PhoB-type" evidence="9">
    <location>
        <begin position="133"/>
        <end position="232"/>
    </location>
</feature>
<dbReference type="SMART" id="SM00862">
    <property type="entry name" value="Trans_reg_C"/>
    <property type="match status" value="1"/>
</dbReference>
<dbReference type="SMART" id="SM00448">
    <property type="entry name" value="REC"/>
    <property type="match status" value="1"/>
</dbReference>
<feature type="DNA-binding region" description="OmpR/PhoB-type" evidence="7">
    <location>
        <begin position="133"/>
        <end position="232"/>
    </location>
</feature>
<dbReference type="RefSeq" id="WP_268059012.1">
    <property type="nucleotide sequence ID" value="NZ_JAPOHA010000013.1"/>
</dbReference>
<dbReference type="PANTHER" id="PTHR48111">
    <property type="entry name" value="REGULATOR OF RPOS"/>
    <property type="match status" value="1"/>
</dbReference>
<evidence type="ECO:0000313" key="10">
    <source>
        <dbReference type="EMBL" id="MCY1714952.1"/>
    </source>
</evidence>
<dbReference type="InterPro" id="IPR001867">
    <property type="entry name" value="OmpR/PhoB-type_DNA-bd"/>
</dbReference>
<gene>
    <name evidence="10" type="ORF">OUY18_11885</name>
</gene>
<dbReference type="InterPro" id="IPR039420">
    <property type="entry name" value="WalR-like"/>
</dbReference>
<dbReference type="InterPro" id="IPR001789">
    <property type="entry name" value="Sig_transdc_resp-reg_receiver"/>
</dbReference>
<comment type="caution">
    <text evidence="10">The sequence shown here is derived from an EMBL/GenBank/DDBJ whole genome shotgun (WGS) entry which is preliminary data.</text>
</comment>